<dbReference type="GO" id="GO:0003824">
    <property type="term" value="F:catalytic activity"/>
    <property type="evidence" value="ECO:0007669"/>
    <property type="project" value="InterPro"/>
</dbReference>
<feature type="domain" description="HpcH/HpaI aldolase/citrate lyase" evidence="3">
    <location>
        <begin position="94"/>
        <end position="274"/>
    </location>
</feature>
<proteinExistence type="predicted"/>
<organism evidence="4">
    <name type="scientific">marine metagenome</name>
    <dbReference type="NCBI Taxonomy" id="408172"/>
    <lineage>
        <taxon>unclassified sequences</taxon>
        <taxon>metagenomes</taxon>
        <taxon>ecological metagenomes</taxon>
    </lineage>
</organism>
<evidence type="ECO:0000256" key="2">
    <source>
        <dbReference type="SAM" id="MobiDB-lite"/>
    </source>
</evidence>
<feature type="region of interest" description="Disordered" evidence="2">
    <location>
        <begin position="56"/>
        <end position="79"/>
    </location>
</feature>
<reference evidence="4" key="1">
    <citation type="submission" date="2018-05" db="EMBL/GenBank/DDBJ databases">
        <authorList>
            <person name="Lanie J.A."/>
            <person name="Ng W.-L."/>
            <person name="Kazmierczak K.M."/>
            <person name="Andrzejewski T.M."/>
            <person name="Davidsen T.M."/>
            <person name="Wayne K.J."/>
            <person name="Tettelin H."/>
            <person name="Glass J.I."/>
            <person name="Rusch D."/>
            <person name="Podicherti R."/>
            <person name="Tsui H.-C.T."/>
            <person name="Winkler M.E."/>
        </authorList>
    </citation>
    <scope>NUCLEOTIDE SEQUENCE</scope>
</reference>
<protein>
    <recommendedName>
        <fullName evidence="3">HpcH/HpaI aldolase/citrate lyase domain-containing protein</fullName>
    </recommendedName>
</protein>
<dbReference type="InterPro" id="IPR015813">
    <property type="entry name" value="Pyrv/PenolPyrv_kinase-like_dom"/>
</dbReference>
<evidence type="ECO:0000259" key="3">
    <source>
        <dbReference type="Pfam" id="PF03328"/>
    </source>
</evidence>
<gene>
    <name evidence="4" type="ORF">METZ01_LOCUS131401</name>
</gene>
<name>A0A381YPW6_9ZZZZ</name>
<accession>A0A381YPW6</accession>
<dbReference type="Gene3D" id="3.20.20.60">
    <property type="entry name" value="Phosphoenolpyruvate-binding domains"/>
    <property type="match status" value="1"/>
</dbReference>
<dbReference type="SUPFAM" id="SSF51621">
    <property type="entry name" value="Phosphoenolpyruvate/pyruvate domain"/>
    <property type="match status" value="1"/>
</dbReference>
<dbReference type="Pfam" id="PF03328">
    <property type="entry name" value="HpcH_HpaI"/>
    <property type="match status" value="1"/>
</dbReference>
<dbReference type="EMBL" id="UINC01018654">
    <property type="protein sequence ID" value="SVA78547.1"/>
    <property type="molecule type" value="Genomic_DNA"/>
</dbReference>
<sequence length="296" mass="31654">MNHRKQVHKFSATTVGFAILFIVGAGLLENMQASVQQQNTIIDLWSDGVATFGVFVPDERPRDQGGRGQRSGNQRQPPLYTVEGGKRLAENPLYDFVFLNLEGGYDAGSVEAIAEGLASQSAVSRKALLVRIPPIERDGQRVTQLRVREVLEKGADGVVFPHIRSPEEARMAVEFMTEAGSDLWSASNPSGDKIAMIMIEDPDSLARIEETANVPGIGILACGIGSLTGSLGGDREAAEAGNQKVLAEAKRIGAVDMITANSNDVRGRVEEGFLALLMRGAGADEAIKIGRVEAGR</sequence>
<evidence type="ECO:0000313" key="4">
    <source>
        <dbReference type="EMBL" id="SVA78547.1"/>
    </source>
</evidence>
<dbReference type="InterPro" id="IPR005000">
    <property type="entry name" value="Aldolase/citrate-lyase_domain"/>
</dbReference>
<dbReference type="AlphaFoldDB" id="A0A381YPW6"/>
<keyword evidence="1" id="KW-0479">Metal-binding</keyword>
<dbReference type="GO" id="GO:0046872">
    <property type="term" value="F:metal ion binding"/>
    <property type="evidence" value="ECO:0007669"/>
    <property type="project" value="UniProtKB-KW"/>
</dbReference>
<evidence type="ECO:0000256" key="1">
    <source>
        <dbReference type="ARBA" id="ARBA00022723"/>
    </source>
</evidence>
<dbReference type="InterPro" id="IPR040442">
    <property type="entry name" value="Pyrv_kinase-like_dom_sf"/>
</dbReference>